<dbReference type="SUPFAM" id="SSF51556">
    <property type="entry name" value="Metallo-dependent hydrolases"/>
    <property type="match status" value="1"/>
</dbReference>
<name>A0ABV8SL06_9GAMM</name>
<dbReference type="Gene3D" id="3.20.20.140">
    <property type="entry name" value="Metal-dependent hydrolases"/>
    <property type="match status" value="1"/>
</dbReference>
<organism evidence="5 6">
    <name type="scientific">Steroidobacter flavus</name>
    <dbReference type="NCBI Taxonomy" id="1842136"/>
    <lineage>
        <taxon>Bacteria</taxon>
        <taxon>Pseudomonadati</taxon>
        <taxon>Pseudomonadota</taxon>
        <taxon>Gammaproteobacteria</taxon>
        <taxon>Steroidobacterales</taxon>
        <taxon>Steroidobacteraceae</taxon>
        <taxon>Steroidobacter</taxon>
    </lineage>
</organism>
<proteinExistence type="inferred from homology"/>
<protein>
    <submittedName>
        <fullName evidence="5">Amidohydrolase family protein</fullName>
    </submittedName>
</protein>
<keyword evidence="6" id="KW-1185">Reference proteome</keyword>
<accession>A0ABV8SL06</accession>
<feature type="domain" description="Amidohydrolase 3" evidence="4">
    <location>
        <begin position="392"/>
        <end position="491"/>
    </location>
</feature>
<sequence>MSVVTRSRSLIASSVLMLLASTASMAQSSTLIANARVIDGTGTPAQRVSVRISGEKIAAVGDLKPLEKETVVDAKGLVLAPGFIDSHSHHDGGLFERRDAPEVVSQGITTIIVGQDGGSHLPLGDFFGKLQATPVSVNVASYVGHNSLRDEVMGQDYKRAATDAEMTKMVELLKRDMGAGALGLSTGLEYEPSVYSDPSEVIALAKTAASFGGRYISHIRSEDIKLDPAIDELINIGAQTCMPVQISHFKLAMRGRWGDAKDVLKKLDAARALGIDVTADIYPYEYWQSTLRILFPDRNYKDRAQAEYVMTDIAAPEDLILSEFEAEHALAGKSIGEIAAARKTDPATTLMKLIDQSLTFKGEGPDGGREMVIGKSMSEADIATLMAWQQTNISSDGGMGDAHPRGAGAFPRVLRQQVREKKNLTLEQAIHKMSGLTAQHLGLQDRGTIRVGAAADLVLLNPDTVADRATLKDPSQLSVGIERVWVNGQPVWQQGKTTAAHPGKLIKRAASAKPFTCARATH</sequence>
<dbReference type="Pfam" id="PF07969">
    <property type="entry name" value="Amidohydro_3"/>
    <property type="match status" value="2"/>
</dbReference>
<evidence type="ECO:0000259" key="4">
    <source>
        <dbReference type="Pfam" id="PF07969"/>
    </source>
</evidence>
<dbReference type="EMBL" id="JBHSDU010000001">
    <property type="protein sequence ID" value="MFC4308035.1"/>
    <property type="molecule type" value="Genomic_DNA"/>
</dbReference>
<comment type="caution">
    <text evidence="5">The sequence shown here is derived from an EMBL/GenBank/DDBJ whole genome shotgun (WGS) entry which is preliminary data.</text>
</comment>
<dbReference type="Gene3D" id="3.30.1490.130">
    <property type="entry name" value="D-aminoacylase. Domain 3"/>
    <property type="match status" value="1"/>
</dbReference>
<gene>
    <name evidence="5" type="ORF">ACFPN2_02980</name>
</gene>
<dbReference type="PANTHER" id="PTHR11113">
    <property type="entry name" value="N-ACETYLGLUCOSAMINE-6-PHOSPHATE DEACETYLASE"/>
    <property type="match status" value="1"/>
</dbReference>
<keyword evidence="2" id="KW-0378">Hydrolase</keyword>
<dbReference type="RefSeq" id="WP_380594821.1">
    <property type="nucleotide sequence ID" value="NZ_JBHSDU010000001.1"/>
</dbReference>
<dbReference type="SUPFAM" id="SSF51338">
    <property type="entry name" value="Composite domain of metallo-dependent hydrolases"/>
    <property type="match status" value="1"/>
</dbReference>
<evidence type="ECO:0000313" key="5">
    <source>
        <dbReference type="EMBL" id="MFC4308035.1"/>
    </source>
</evidence>
<dbReference type="InterPro" id="IPR032466">
    <property type="entry name" value="Metal_Hydrolase"/>
</dbReference>
<comment type="similarity">
    <text evidence="1">Belongs to the metallo-dependent hydrolases superfamily. NagA family.</text>
</comment>
<evidence type="ECO:0000256" key="3">
    <source>
        <dbReference type="SAM" id="SignalP"/>
    </source>
</evidence>
<feature type="domain" description="Amidohydrolase 3" evidence="4">
    <location>
        <begin position="71"/>
        <end position="250"/>
    </location>
</feature>
<feature type="chain" id="PRO_5046831335" evidence="3">
    <location>
        <begin position="27"/>
        <end position="522"/>
    </location>
</feature>
<evidence type="ECO:0000256" key="2">
    <source>
        <dbReference type="ARBA" id="ARBA00022801"/>
    </source>
</evidence>
<dbReference type="Proteomes" id="UP001595904">
    <property type="component" value="Unassembled WGS sequence"/>
</dbReference>
<dbReference type="InterPro" id="IPR011059">
    <property type="entry name" value="Metal-dep_hydrolase_composite"/>
</dbReference>
<dbReference type="InterPro" id="IPR023100">
    <property type="entry name" value="D-aminoacylase_insert_dom_sf"/>
</dbReference>
<reference evidence="6" key="1">
    <citation type="journal article" date="2019" name="Int. J. Syst. Evol. Microbiol.">
        <title>The Global Catalogue of Microorganisms (GCM) 10K type strain sequencing project: providing services to taxonomists for standard genome sequencing and annotation.</title>
        <authorList>
            <consortium name="The Broad Institute Genomics Platform"/>
            <consortium name="The Broad Institute Genome Sequencing Center for Infectious Disease"/>
            <person name="Wu L."/>
            <person name="Ma J."/>
        </authorList>
    </citation>
    <scope>NUCLEOTIDE SEQUENCE [LARGE SCALE GENOMIC DNA]</scope>
    <source>
        <strain evidence="6">CGMCC 1.10759</strain>
    </source>
</reference>
<dbReference type="Gene3D" id="2.30.40.10">
    <property type="entry name" value="Urease, subunit C, domain 1"/>
    <property type="match status" value="1"/>
</dbReference>
<evidence type="ECO:0000313" key="6">
    <source>
        <dbReference type="Proteomes" id="UP001595904"/>
    </source>
</evidence>
<evidence type="ECO:0000256" key="1">
    <source>
        <dbReference type="ARBA" id="ARBA00010716"/>
    </source>
</evidence>
<dbReference type="InterPro" id="IPR013108">
    <property type="entry name" value="Amidohydro_3"/>
</dbReference>
<keyword evidence="3" id="KW-0732">Signal</keyword>
<dbReference type="CDD" id="cd01297">
    <property type="entry name" value="D-aminoacylase"/>
    <property type="match status" value="1"/>
</dbReference>
<dbReference type="PANTHER" id="PTHR11113:SF14">
    <property type="entry name" value="N-ACETYLGLUCOSAMINE-6-PHOSPHATE DEACETYLASE"/>
    <property type="match status" value="1"/>
</dbReference>
<feature type="signal peptide" evidence="3">
    <location>
        <begin position="1"/>
        <end position="26"/>
    </location>
</feature>